<evidence type="ECO:0000313" key="3">
    <source>
        <dbReference type="Proteomes" id="UP001354798"/>
    </source>
</evidence>
<feature type="transmembrane region" description="Helical" evidence="1">
    <location>
        <begin position="41"/>
        <end position="64"/>
    </location>
</feature>
<evidence type="ECO:0000313" key="2">
    <source>
        <dbReference type="EMBL" id="WVX90889.1"/>
    </source>
</evidence>
<evidence type="ECO:0000256" key="1">
    <source>
        <dbReference type="SAM" id="Phobius"/>
    </source>
</evidence>
<dbReference type="EMBL" id="OR941786">
    <property type="protein sequence ID" value="WVX90889.1"/>
    <property type="molecule type" value="Genomic_DNA"/>
</dbReference>
<keyword evidence="1" id="KW-1133">Transmembrane helix</keyword>
<reference evidence="2 3" key="1">
    <citation type="submission" date="2023-12" db="EMBL/GenBank/DDBJ databases">
        <title>Efficient gene editing system CRISPR-Cas12a for Pseudomonas aeruginosa bacteriophages.</title>
        <authorList>
            <person name="Yan B."/>
            <person name="Chen Y."/>
            <person name="Liu Y."/>
        </authorList>
    </citation>
    <scope>NUCLEOTIDE SEQUENCE [LARGE SCALE GENOMIC DNA]</scope>
</reference>
<keyword evidence="3" id="KW-1185">Reference proteome</keyword>
<name>A0ABZ2CQ16_9CAUD</name>
<accession>A0ABZ2CQ16</accession>
<proteinExistence type="predicted"/>
<protein>
    <submittedName>
        <fullName evidence="2">Uncharacterized protein</fullName>
    </submittedName>
</protein>
<sequence length="78" mass="8464">MQVAVIVGGLYACLGVLALAIYCIAVSPAFENPTEEQFQDACLIGCVWPLAIVALVFLAIRSFVRGVRGGLRRHLFKK</sequence>
<dbReference type="Proteomes" id="UP001354798">
    <property type="component" value="Segment"/>
</dbReference>
<organism evidence="2 3">
    <name type="scientific">Pseudomonas phage PJNP013</name>
    <dbReference type="NCBI Taxonomy" id="3108093"/>
    <lineage>
        <taxon>Viruses</taxon>
        <taxon>Duplodnaviria</taxon>
        <taxon>Heunggongvirae</taxon>
        <taxon>Uroviricota</taxon>
        <taxon>Caudoviricetes</taxon>
        <taxon>Autographivirales</taxon>
        <taxon>Autoscriptoviridae</taxon>
        <taxon>Krylovirinae</taxon>
        <taxon>Phikmvvirus</taxon>
        <taxon>Phikmvvirus PJNP013</taxon>
    </lineage>
</organism>
<keyword evidence="1" id="KW-0812">Transmembrane</keyword>
<keyword evidence="1" id="KW-0472">Membrane</keyword>